<reference evidence="1" key="1">
    <citation type="submission" date="2019-08" db="EMBL/GenBank/DDBJ databases">
        <authorList>
            <person name="Kucharzyk K."/>
            <person name="Murdoch R.W."/>
            <person name="Higgins S."/>
            <person name="Loffler F."/>
        </authorList>
    </citation>
    <scope>NUCLEOTIDE SEQUENCE</scope>
</reference>
<sequence length="133" mass="15254">MALTSYGMSVYTAEVDDHGIDFVAESKDAFLKFQVKSVRENTKYVFMREEYFKAHDSKMNLILILLKDGEHPDMYVIPATAWQTGESKLLVYHSYEGKKSDPEYGVNLSSKTMPELQQFRLDAMIDKLVGTLQ</sequence>
<dbReference type="InterPro" id="IPR011856">
    <property type="entry name" value="tRNA_endonuc-like_dom_sf"/>
</dbReference>
<dbReference type="EMBL" id="VSSQ01056091">
    <property type="protein sequence ID" value="MPN09951.1"/>
    <property type="molecule type" value="Genomic_DNA"/>
</dbReference>
<dbReference type="AlphaFoldDB" id="A0A645F6Q4"/>
<comment type="caution">
    <text evidence="1">The sequence shown here is derived from an EMBL/GenBank/DDBJ whole genome shotgun (WGS) entry which is preliminary data.</text>
</comment>
<protein>
    <recommendedName>
        <fullName evidence="2">DUF4365 domain-containing protein</fullName>
    </recommendedName>
</protein>
<dbReference type="GO" id="GO:0003676">
    <property type="term" value="F:nucleic acid binding"/>
    <property type="evidence" value="ECO:0007669"/>
    <property type="project" value="InterPro"/>
</dbReference>
<evidence type="ECO:0008006" key="2">
    <source>
        <dbReference type="Google" id="ProtNLM"/>
    </source>
</evidence>
<dbReference type="Gene3D" id="3.40.1350.10">
    <property type="match status" value="1"/>
</dbReference>
<proteinExistence type="predicted"/>
<name>A0A645F6Q4_9ZZZZ</name>
<organism evidence="1">
    <name type="scientific">bioreactor metagenome</name>
    <dbReference type="NCBI Taxonomy" id="1076179"/>
    <lineage>
        <taxon>unclassified sequences</taxon>
        <taxon>metagenomes</taxon>
        <taxon>ecological metagenomes</taxon>
    </lineage>
</organism>
<evidence type="ECO:0000313" key="1">
    <source>
        <dbReference type="EMBL" id="MPN09951.1"/>
    </source>
</evidence>
<gene>
    <name evidence="1" type="ORF">SDC9_157244</name>
</gene>
<accession>A0A645F6Q4</accession>